<dbReference type="Pfam" id="PF13531">
    <property type="entry name" value="SBP_bac_11"/>
    <property type="match status" value="1"/>
</dbReference>
<dbReference type="RefSeq" id="WP_271632611.1">
    <property type="nucleotide sequence ID" value="NZ_CP094970.1"/>
</dbReference>
<dbReference type="SMART" id="SM00327">
    <property type="entry name" value="VWA"/>
    <property type="match status" value="1"/>
</dbReference>
<gene>
    <name evidence="3" type="ORF">L0C25_15615</name>
</gene>
<feature type="domain" description="VWFA" evidence="2">
    <location>
        <begin position="339"/>
        <end position="535"/>
    </location>
</feature>
<protein>
    <submittedName>
        <fullName evidence="3">Substrate-binding and VWA domain-containing protein</fullName>
    </submittedName>
</protein>
<sequence length="539" mass="54256">MEGRHSAADRGTSRRVGPGPLVLGAAVIAFVVAVGLVIRWQTAGGGDAAASADSCGETVAIAASPDIADVVDEVVASSDDGCGTYEVEASSAADVAKALTSGEGMPDAWIPDSTVEVDRVAGVAATAPVVLEASLASSPVVVVGSEPAESSWRDVLAADDLSLGDPTSSTPAVMALIAARAEAQAAGASDDELKQDLVSVAQSGASSSDGSTAADQVTKLASDGGTAVASEQSVLANRSGAAKNLRMSVPDSGTLSLDYPLVLSASSERRDSTSAGVDALSIMLTSAQAQDAFAKAGFRSPEGAPVDDGVGDVKSSPMPRTDEVASLLSAWTLLSRPSRTLAVIDVSGSMQYAAGDSSRMALTVDAANAGRELFPDGSAMGLWAFSVGLGENGKDYLPLVPVRRLDAAVGGSSQRDVLEKATAGLIGRTGGGTGLYDSILAAYRAAQEGYDPKAVNSVVLLTDGENEDPGSIGLDKLLDTLESEADPDRPVVIVTIGITEDADVSALEAIAHETGGTSHVAVDPDDIANVFVEALANRG</sequence>
<accession>A0AA46TG65</accession>
<keyword evidence="1" id="KW-0812">Transmembrane</keyword>
<dbReference type="InterPro" id="IPR002035">
    <property type="entry name" value="VWF_A"/>
</dbReference>
<evidence type="ECO:0000259" key="2">
    <source>
        <dbReference type="PROSITE" id="PS50234"/>
    </source>
</evidence>
<keyword evidence="1" id="KW-1133">Transmembrane helix</keyword>
<organism evidence="3 4">
    <name type="scientific">Solicola gregarius</name>
    <dbReference type="NCBI Taxonomy" id="2908642"/>
    <lineage>
        <taxon>Bacteria</taxon>
        <taxon>Bacillati</taxon>
        <taxon>Actinomycetota</taxon>
        <taxon>Actinomycetes</taxon>
        <taxon>Propionibacteriales</taxon>
        <taxon>Nocardioidaceae</taxon>
        <taxon>Solicola</taxon>
    </lineage>
</organism>
<proteinExistence type="predicted"/>
<feature type="transmembrane region" description="Helical" evidence="1">
    <location>
        <begin position="21"/>
        <end position="40"/>
    </location>
</feature>
<name>A0AA46TG65_9ACTN</name>
<keyword evidence="4" id="KW-1185">Reference proteome</keyword>
<dbReference type="AlphaFoldDB" id="A0AA46TG65"/>
<dbReference type="InterPro" id="IPR036465">
    <property type="entry name" value="vWFA_dom_sf"/>
</dbReference>
<dbReference type="Proteomes" id="UP001164390">
    <property type="component" value="Chromosome"/>
</dbReference>
<dbReference type="SUPFAM" id="SSF53300">
    <property type="entry name" value="vWA-like"/>
    <property type="match status" value="1"/>
</dbReference>
<dbReference type="EMBL" id="CP094970">
    <property type="protein sequence ID" value="UYM03968.1"/>
    <property type="molecule type" value="Genomic_DNA"/>
</dbReference>
<evidence type="ECO:0000313" key="4">
    <source>
        <dbReference type="Proteomes" id="UP001164390"/>
    </source>
</evidence>
<dbReference type="KEGG" id="sgrg:L0C25_15615"/>
<keyword evidence="1" id="KW-0472">Membrane</keyword>
<dbReference type="Gene3D" id="3.40.50.410">
    <property type="entry name" value="von Willebrand factor, type A domain"/>
    <property type="match status" value="1"/>
</dbReference>
<dbReference type="Pfam" id="PF00092">
    <property type="entry name" value="VWA"/>
    <property type="match status" value="1"/>
</dbReference>
<evidence type="ECO:0000313" key="3">
    <source>
        <dbReference type="EMBL" id="UYM03968.1"/>
    </source>
</evidence>
<dbReference type="PROSITE" id="PS50234">
    <property type="entry name" value="VWFA"/>
    <property type="match status" value="1"/>
</dbReference>
<evidence type="ECO:0000256" key="1">
    <source>
        <dbReference type="SAM" id="Phobius"/>
    </source>
</evidence>
<reference evidence="3" key="1">
    <citation type="submission" date="2022-01" db="EMBL/GenBank/DDBJ databases">
        <title>Nocardioidaceae gen. sp. A5X3R13.</title>
        <authorList>
            <person name="Lopez Marin M.A."/>
            <person name="Uhlik O."/>
        </authorList>
    </citation>
    <scope>NUCLEOTIDE SEQUENCE</scope>
    <source>
        <strain evidence="3">A5X3R13</strain>
    </source>
</reference>